<dbReference type="Proteomes" id="UP000273611">
    <property type="component" value="Unassembled WGS sequence"/>
</dbReference>
<dbReference type="RefSeq" id="WP_127430418.1">
    <property type="nucleotide sequence ID" value="NZ_BMFI01000004.1"/>
</dbReference>
<evidence type="ECO:0000256" key="7">
    <source>
        <dbReference type="SAM" id="Phobius"/>
    </source>
</evidence>
<dbReference type="AlphaFoldDB" id="A0A3S0XNF1"/>
<evidence type="ECO:0000256" key="2">
    <source>
        <dbReference type="ARBA" id="ARBA00007928"/>
    </source>
</evidence>
<keyword evidence="6 7" id="KW-0472">Membrane</keyword>
<evidence type="ECO:0000313" key="8">
    <source>
        <dbReference type="EMBL" id="RUM02303.1"/>
    </source>
</evidence>
<keyword evidence="5 7" id="KW-1133">Transmembrane helix</keyword>
<proteinExistence type="inferred from homology"/>
<evidence type="ECO:0000256" key="3">
    <source>
        <dbReference type="ARBA" id="ARBA00022475"/>
    </source>
</evidence>
<dbReference type="Pfam" id="PF01810">
    <property type="entry name" value="LysE"/>
    <property type="match status" value="1"/>
</dbReference>
<reference evidence="8 9" key="1">
    <citation type="journal article" date="2015" name="Int. J. Syst. Evol. Microbiol.">
        <title>Rhizobium anhuiense sp. nov., isolated from effective nodules of Vicia faba and Pisum sativum.</title>
        <authorList>
            <person name="Zhang Y.J."/>
            <person name="Zheng W.T."/>
            <person name="Everall I."/>
            <person name="Young J.P."/>
            <person name="Zhang X.X."/>
            <person name="Tian C.F."/>
            <person name="Sui X.H."/>
            <person name="Wang E.T."/>
            <person name="Chen W.X."/>
        </authorList>
    </citation>
    <scope>NUCLEOTIDE SEQUENCE [LARGE SCALE GENOMIC DNA]</scope>
    <source>
        <strain evidence="8 9">CCBAU 23252</strain>
    </source>
</reference>
<feature type="transmembrane region" description="Helical" evidence="7">
    <location>
        <begin position="38"/>
        <end position="63"/>
    </location>
</feature>
<organism evidence="8 9">
    <name type="scientific">Rhizobium anhuiense</name>
    <dbReference type="NCBI Taxonomy" id="1184720"/>
    <lineage>
        <taxon>Bacteria</taxon>
        <taxon>Pseudomonadati</taxon>
        <taxon>Pseudomonadota</taxon>
        <taxon>Alphaproteobacteria</taxon>
        <taxon>Hyphomicrobiales</taxon>
        <taxon>Rhizobiaceae</taxon>
        <taxon>Rhizobium/Agrobacterium group</taxon>
        <taxon>Rhizobium</taxon>
    </lineage>
</organism>
<dbReference type="InterPro" id="IPR001123">
    <property type="entry name" value="LeuE-type"/>
</dbReference>
<evidence type="ECO:0000256" key="4">
    <source>
        <dbReference type="ARBA" id="ARBA00022692"/>
    </source>
</evidence>
<dbReference type="GO" id="GO:0042970">
    <property type="term" value="F:homoserine transmembrane transporter activity"/>
    <property type="evidence" value="ECO:0007669"/>
    <property type="project" value="TreeGrafter"/>
</dbReference>
<keyword evidence="3" id="KW-1003">Cell membrane</keyword>
<evidence type="ECO:0000256" key="5">
    <source>
        <dbReference type="ARBA" id="ARBA00022989"/>
    </source>
</evidence>
<dbReference type="GO" id="GO:0005886">
    <property type="term" value="C:plasma membrane"/>
    <property type="evidence" value="ECO:0007669"/>
    <property type="project" value="UniProtKB-SubCell"/>
</dbReference>
<comment type="subcellular location">
    <subcellularLocation>
        <location evidence="1">Cell membrane</location>
        <topology evidence="1">Multi-pass membrane protein</topology>
    </subcellularLocation>
</comment>
<dbReference type="EMBL" id="RIBW01000003">
    <property type="protein sequence ID" value="RUM02303.1"/>
    <property type="molecule type" value="Genomic_DNA"/>
</dbReference>
<name>A0A3S0XNF1_9HYPH</name>
<accession>A0A3S0XNF1</accession>
<keyword evidence="4 7" id="KW-0812">Transmembrane</keyword>
<protein>
    <submittedName>
        <fullName evidence="8">LysE family translocator</fullName>
    </submittedName>
</protein>
<dbReference type="PANTHER" id="PTHR30086">
    <property type="entry name" value="ARGININE EXPORTER PROTEIN ARGO"/>
    <property type="match status" value="1"/>
</dbReference>
<feature type="transmembrane region" description="Helical" evidence="7">
    <location>
        <begin position="140"/>
        <end position="165"/>
    </location>
</feature>
<comment type="similarity">
    <text evidence="2">Belongs to the Rht family.</text>
</comment>
<sequence length="197" mass="20509">MSIWFFIIPFTLAAALPGPAQGALIAQVLTRGGRSTLTFILGMVAGNSLWLVAAISGLSALALRFEAAFVIVKWLGVAYLLFIAWKLWTSAPDGIQAQAGGKRGLVAGMLLTLGNPKAVVFFGAVLPQAFDLTALSVSQIAVIVALGLAIDLGVQVAYLMVAARARAFIRSPRQMRAVNRSAAGLVAGSAALIAMRS</sequence>
<gene>
    <name evidence="8" type="ORF">EEQ99_11130</name>
</gene>
<feature type="transmembrane region" description="Helical" evidence="7">
    <location>
        <begin position="177"/>
        <end position="195"/>
    </location>
</feature>
<evidence type="ECO:0000313" key="9">
    <source>
        <dbReference type="Proteomes" id="UP000273611"/>
    </source>
</evidence>
<comment type="caution">
    <text evidence="8">The sequence shown here is derived from an EMBL/GenBank/DDBJ whole genome shotgun (WGS) entry which is preliminary data.</text>
</comment>
<evidence type="ECO:0000256" key="6">
    <source>
        <dbReference type="ARBA" id="ARBA00023136"/>
    </source>
</evidence>
<feature type="transmembrane region" description="Helical" evidence="7">
    <location>
        <begin position="70"/>
        <end position="88"/>
    </location>
</feature>
<dbReference type="PANTHER" id="PTHR30086:SF14">
    <property type="entry name" value="HOMOSERINE_HOMOSERINE LACTONE EFFLUX PROTEIN"/>
    <property type="match status" value="1"/>
</dbReference>
<evidence type="ECO:0000256" key="1">
    <source>
        <dbReference type="ARBA" id="ARBA00004651"/>
    </source>
</evidence>